<organism evidence="3 4">
    <name type="scientific">Gordonia terrae</name>
    <dbReference type="NCBI Taxonomy" id="2055"/>
    <lineage>
        <taxon>Bacteria</taxon>
        <taxon>Bacillati</taxon>
        <taxon>Actinomycetota</taxon>
        <taxon>Actinomycetes</taxon>
        <taxon>Mycobacteriales</taxon>
        <taxon>Gordoniaceae</taxon>
        <taxon>Gordonia</taxon>
    </lineage>
</organism>
<dbReference type="InterPro" id="IPR001296">
    <property type="entry name" value="Glyco_trans_1"/>
</dbReference>
<dbReference type="PANTHER" id="PTHR46401">
    <property type="entry name" value="GLYCOSYLTRANSFERASE WBBK-RELATED"/>
    <property type="match status" value="1"/>
</dbReference>
<dbReference type="STRING" id="2055.BCM27_18845"/>
<dbReference type="EMBL" id="PKJC01000030">
    <property type="protein sequence ID" value="PKZ63196.1"/>
    <property type="molecule type" value="Genomic_DNA"/>
</dbReference>
<proteinExistence type="predicted"/>
<dbReference type="SUPFAM" id="SSF53756">
    <property type="entry name" value="UDP-Glycosyltransferase/glycogen phosphorylase"/>
    <property type="match status" value="1"/>
</dbReference>
<name>A0A2I1R234_9ACTN</name>
<evidence type="ECO:0000313" key="4">
    <source>
        <dbReference type="Proteomes" id="UP000234662"/>
    </source>
</evidence>
<dbReference type="RefSeq" id="WP_101822645.1">
    <property type="nucleotide sequence ID" value="NZ_PKJC01000030.1"/>
</dbReference>
<evidence type="ECO:0000259" key="2">
    <source>
        <dbReference type="Pfam" id="PF00534"/>
    </source>
</evidence>
<dbReference type="AlphaFoldDB" id="A0A2I1R234"/>
<gene>
    <name evidence="3" type="ORF">CYJ73_23185</name>
</gene>
<reference evidence="3 4" key="1">
    <citation type="submission" date="2017-12" db="EMBL/GenBank/DDBJ databases">
        <title>Phylogenetic diversity of female urinary microbiome.</title>
        <authorList>
            <person name="Thomas-White K."/>
            <person name="Wolfe A.J."/>
        </authorList>
    </citation>
    <scope>NUCLEOTIDE SEQUENCE [LARGE SCALE GENOMIC DNA]</scope>
    <source>
        <strain evidence="3 4">UMB0777</strain>
    </source>
</reference>
<accession>A0A2I1R234</accession>
<evidence type="ECO:0000313" key="3">
    <source>
        <dbReference type="EMBL" id="PKZ63196.1"/>
    </source>
</evidence>
<dbReference type="Gene3D" id="3.40.50.2000">
    <property type="entry name" value="Glycogen Phosphorylase B"/>
    <property type="match status" value="2"/>
</dbReference>
<dbReference type="Pfam" id="PF00534">
    <property type="entry name" value="Glycos_transf_1"/>
    <property type="match status" value="1"/>
</dbReference>
<protein>
    <submittedName>
        <fullName evidence="3">Glycosyltransferase</fullName>
    </submittedName>
</protein>
<comment type="caution">
    <text evidence="3">The sequence shown here is derived from an EMBL/GenBank/DDBJ whole genome shotgun (WGS) entry which is preliminary data.</text>
</comment>
<evidence type="ECO:0000256" key="1">
    <source>
        <dbReference type="ARBA" id="ARBA00022679"/>
    </source>
</evidence>
<dbReference type="Proteomes" id="UP000234662">
    <property type="component" value="Unassembled WGS sequence"/>
</dbReference>
<sequence>MSAVVQTDAVDELPPTISPVGRPVADGVRRAVFGVLPIRSADVFHGLDVDLPIAGPTTTVATVHDLSVLDMPSASSRFRAAGESVLVRTSLRRADVLIAVSEFTAERIRETCGRDAYVTELAPAEWARPPSDGDIERVRAKYDLPERFVMQIGTVEPRKNVELVAAVARRLDIPCVLGGAGSTGPDAPSSAVGLGYVDVEDLPSLYAAATVTAYASFYEGYGLPPVEAMACGGAVVASAVGALPQVVGNGATLVGGHDEDDWVRALEPLVRDDAARSELVAAGIAVASALSWDTTARRTVEAYRASGVDIPARERREL</sequence>
<dbReference type="GO" id="GO:0009103">
    <property type="term" value="P:lipopolysaccharide biosynthetic process"/>
    <property type="evidence" value="ECO:0007669"/>
    <property type="project" value="TreeGrafter"/>
</dbReference>
<dbReference type="GO" id="GO:0016757">
    <property type="term" value="F:glycosyltransferase activity"/>
    <property type="evidence" value="ECO:0007669"/>
    <property type="project" value="InterPro"/>
</dbReference>
<feature type="domain" description="Glycosyl transferase family 1" evidence="2">
    <location>
        <begin position="140"/>
        <end position="283"/>
    </location>
</feature>
<keyword evidence="1 3" id="KW-0808">Transferase</keyword>
<dbReference type="PANTHER" id="PTHR46401:SF2">
    <property type="entry name" value="GLYCOSYLTRANSFERASE WBBK-RELATED"/>
    <property type="match status" value="1"/>
</dbReference>
<dbReference type="CDD" id="cd03809">
    <property type="entry name" value="GT4_MtfB-like"/>
    <property type="match status" value="1"/>
</dbReference>